<keyword evidence="2" id="KW-1133">Transmembrane helix</keyword>
<accession>A0A1G7M339</accession>
<feature type="compositionally biased region" description="Basic and acidic residues" evidence="1">
    <location>
        <begin position="42"/>
        <end position="54"/>
    </location>
</feature>
<gene>
    <name evidence="3" type="ORF">SAMN04488105_1292</name>
</gene>
<keyword evidence="2" id="KW-0472">Membrane</keyword>
<dbReference type="AlphaFoldDB" id="A0A1G7M339"/>
<sequence>MPRPISEPFSMTRPTYGIGAVALGALAAVLRRDARWRETRRIEKLTDAQRDDMGLPHPMPQPRRFEPQGW</sequence>
<keyword evidence="4" id="KW-1185">Reference proteome</keyword>
<reference evidence="4" key="1">
    <citation type="submission" date="2016-10" db="EMBL/GenBank/DDBJ databases">
        <authorList>
            <person name="Varghese N."/>
            <person name="Submissions S."/>
        </authorList>
    </citation>
    <scope>NUCLEOTIDE SEQUENCE [LARGE SCALE GENOMIC DNA]</scope>
    <source>
        <strain evidence="4">DSM 10146</strain>
    </source>
</reference>
<proteinExistence type="predicted"/>
<dbReference type="Proteomes" id="UP000198994">
    <property type="component" value="Unassembled WGS sequence"/>
</dbReference>
<keyword evidence="2" id="KW-0812">Transmembrane</keyword>
<evidence type="ECO:0000313" key="4">
    <source>
        <dbReference type="Proteomes" id="UP000198994"/>
    </source>
</evidence>
<evidence type="ECO:0000256" key="2">
    <source>
        <dbReference type="SAM" id="Phobius"/>
    </source>
</evidence>
<organism evidence="3 4">
    <name type="scientific">Salipiger thiooxidans</name>
    <dbReference type="NCBI Taxonomy" id="282683"/>
    <lineage>
        <taxon>Bacteria</taxon>
        <taxon>Pseudomonadati</taxon>
        <taxon>Pseudomonadota</taxon>
        <taxon>Alphaproteobacteria</taxon>
        <taxon>Rhodobacterales</taxon>
        <taxon>Roseobacteraceae</taxon>
        <taxon>Salipiger</taxon>
    </lineage>
</organism>
<evidence type="ECO:0000313" key="3">
    <source>
        <dbReference type="EMBL" id="SDF55590.1"/>
    </source>
</evidence>
<feature type="transmembrane region" description="Helical" evidence="2">
    <location>
        <begin position="15"/>
        <end position="31"/>
    </location>
</feature>
<name>A0A1G7M339_9RHOB</name>
<feature type="region of interest" description="Disordered" evidence="1">
    <location>
        <begin position="42"/>
        <end position="70"/>
    </location>
</feature>
<protein>
    <submittedName>
        <fullName evidence="3">Uncharacterized protein</fullName>
    </submittedName>
</protein>
<evidence type="ECO:0000256" key="1">
    <source>
        <dbReference type="SAM" id="MobiDB-lite"/>
    </source>
</evidence>
<dbReference type="EMBL" id="FNAV01000029">
    <property type="protein sequence ID" value="SDF55590.1"/>
    <property type="molecule type" value="Genomic_DNA"/>
</dbReference>